<organism evidence="4 5">
    <name type="scientific">Allacma fusca</name>
    <dbReference type="NCBI Taxonomy" id="39272"/>
    <lineage>
        <taxon>Eukaryota</taxon>
        <taxon>Metazoa</taxon>
        <taxon>Ecdysozoa</taxon>
        <taxon>Arthropoda</taxon>
        <taxon>Hexapoda</taxon>
        <taxon>Collembola</taxon>
        <taxon>Symphypleona</taxon>
        <taxon>Sminthuridae</taxon>
        <taxon>Allacma</taxon>
    </lineage>
</organism>
<evidence type="ECO:0000256" key="2">
    <source>
        <dbReference type="ARBA" id="ARBA00022741"/>
    </source>
</evidence>
<dbReference type="PANTHER" id="PTHR19375">
    <property type="entry name" value="HEAT SHOCK PROTEIN 70KDA"/>
    <property type="match status" value="1"/>
</dbReference>
<feature type="non-terminal residue" evidence="4">
    <location>
        <position position="1"/>
    </location>
</feature>
<keyword evidence="5" id="KW-1185">Reference proteome</keyword>
<evidence type="ECO:0000313" key="5">
    <source>
        <dbReference type="Proteomes" id="UP000708208"/>
    </source>
</evidence>
<protein>
    <recommendedName>
        <fullName evidence="6">Heat shock protein 70</fullName>
    </recommendedName>
</protein>
<gene>
    <name evidence="4" type="ORF">AFUS01_LOCUS30564</name>
</gene>
<accession>A0A8J2LCB5</accession>
<comment type="similarity">
    <text evidence="1">Belongs to the heat shock protein 70 family.</text>
</comment>
<proteinExistence type="inferred from homology"/>
<evidence type="ECO:0000256" key="3">
    <source>
        <dbReference type="ARBA" id="ARBA00022840"/>
    </source>
</evidence>
<dbReference type="AlphaFoldDB" id="A0A8J2LCB5"/>
<comment type="caution">
    <text evidence="4">The sequence shown here is derived from an EMBL/GenBank/DDBJ whole genome shotgun (WGS) entry which is preliminary data.</text>
</comment>
<dbReference type="EMBL" id="CAJVCH010471184">
    <property type="protein sequence ID" value="CAG7820159.1"/>
    <property type="molecule type" value="Genomic_DNA"/>
</dbReference>
<dbReference type="GO" id="GO:0005524">
    <property type="term" value="F:ATP binding"/>
    <property type="evidence" value="ECO:0007669"/>
    <property type="project" value="UniProtKB-KW"/>
</dbReference>
<dbReference type="Pfam" id="PF00012">
    <property type="entry name" value="HSP70"/>
    <property type="match status" value="1"/>
</dbReference>
<dbReference type="Proteomes" id="UP000708208">
    <property type="component" value="Unassembled WGS sequence"/>
</dbReference>
<evidence type="ECO:0000256" key="1">
    <source>
        <dbReference type="ARBA" id="ARBA00007381"/>
    </source>
</evidence>
<sequence length="154" mass="17267">TTGSQVERDKRLRRIKTECEKQKRFLSSTTKAKVYMDAIHGEIPLSVPFTRDIFSELIKPSVDKCMEVVDQVLTKCEMKETDINDIMVVGGSSRIPYVQIRLSEKFGGRSLLKQITPEEAVAKGAAILAYSIDNPELPNVTVQDLNLRPEGDVL</sequence>
<keyword evidence="3" id="KW-0067">ATP-binding</keyword>
<keyword evidence="2" id="KW-0547">Nucleotide-binding</keyword>
<evidence type="ECO:0000313" key="4">
    <source>
        <dbReference type="EMBL" id="CAG7820159.1"/>
    </source>
</evidence>
<reference evidence="4" key="1">
    <citation type="submission" date="2021-06" db="EMBL/GenBank/DDBJ databases">
        <authorList>
            <person name="Hodson N. C."/>
            <person name="Mongue J. A."/>
            <person name="Jaron S. K."/>
        </authorList>
    </citation>
    <scope>NUCLEOTIDE SEQUENCE</scope>
</reference>
<evidence type="ECO:0008006" key="6">
    <source>
        <dbReference type="Google" id="ProtNLM"/>
    </source>
</evidence>
<dbReference type="GO" id="GO:0140662">
    <property type="term" value="F:ATP-dependent protein folding chaperone"/>
    <property type="evidence" value="ECO:0007669"/>
    <property type="project" value="InterPro"/>
</dbReference>
<name>A0A8J2LCB5_9HEXA</name>
<dbReference type="InterPro" id="IPR013126">
    <property type="entry name" value="Hsp_70_fam"/>
</dbReference>
<dbReference type="OrthoDB" id="8043844at2759"/>